<dbReference type="Pfam" id="PF01535">
    <property type="entry name" value="PPR"/>
    <property type="match status" value="1"/>
</dbReference>
<feature type="region of interest" description="Disordered" evidence="4">
    <location>
        <begin position="1021"/>
        <end position="1177"/>
    </location>
</feature>
<feature type="compositionally biased region" description="Polar residues" evidence="4">
    <location>
        <begin position="86"/>
        <end position="117"/>
    </location>
</feature>
<protein>
    <submittedName>
        <fullName evidence="6">Putative Pentatricopeptide repeat domain containing protein</fullName>
    </submittedName>
</protein>
<feature type="domain" description="PROP1-like PPR" evidence="5">
    <location>
        <begin position="727"/>
        <end position="829"/>
    </location>
</feature>
<dbReference type="InterPro" id="IPR011990">
    <property type="entry name" value="TPR-like_helical_dom_sf"/>
</dbReference>
<keyword evidence="2" id="KW-0677">Repeat</keyword>
<feature type="region of interest" description="Disordered" evidence="4">
    <location>
        <begin position="269"/>
        <end position="318"/>
    </location>
</feature>
<dbReference type="OMA" id="YAILLRM"/>
<feature type="compositionally biased region" description="Polar residues" evidence="4">
    <location>
        <begin position="145"/>
        <end position="161"/>
    </location>
</feature>
<sequence length="1177" mass="127629">MASSLRCSMQPCIFLNRALLDAGTDTTSHHGVLPLTGPSKVTRFGLAQWRVHKATAEFSERADIFQSRRMDWGSAGVLCIVRRGVRSQSTTAGKPRTSVQLRAFTSRSTDGASTSNPAPRHASSAPNHPVQPAQGSAQRKVPDGHSNTVLRPQKDAFTTRSGKPLMDELGGTVPADEEDVLDAWRSEILGESTKAGGSAATNRGVQSVSTPGESGAMGGGGASGDEGSGKRETRENVAGVSGVQSGGSDASDAFQRKTALAARLLGLNDPADISVPSGPPAREVLAGLKNPPWKAEGSSSGESGSAEGEGPVLSEGDRWRQERLQQYLENKARVQASRAAESSGRGVAAYPRKDMGRVRKSRGMEGPGLERKHSRPGYIPLARAAMFTQFNSEVHEAIKQAVGAGEGRAEVEEEARSQAAESGLAEPKAEDGASIEAEEQGSSAFEKAGASEGSETVVSEEQVAAMGPNLLKSALAAGSVSELQELIRAHEEATSDVLDADTGSMLVRELSWARRPELAEAVFRTLCAVGNEPSARACAALVAAAHRSEDFRMTLRVFSAARVREIVPDRATCMAALAACHRLGRWREAKAIFSDMLRTGLEPDTLAYNALLMVLGGQRQAAEVQAVWVSMQARGVRPNSQTYGLLISTFTKAELAENALEIYERLTKEGLQPSALMYEGLVVLLCRNKRDRMALNFYQEMRLAGCVLRARGCAVLLSALAKGWVLDWESALEVYTNMKSDKVQLDVHHMTALLKVLALSRQTEAALETWKEFLAAGVAPDRACYNSVIGVLRVVHDYDRAMDFFWEMKDRGIPPDQETYGNLLWACSEPGLYKTALKLFEDMKAGGVPPNTHAFTALFTVMGRAGEWQTALELWKEMRALGIKPSTKTYNAMIGSLGRCRKPDLMLKAHRQMLDEGVRPDDTTRHFLGKFGPPGTNQNPNPWGAGNLLGQRVELKHYARGNEPRVEVPSDSSPVYTPGEAYRRGGVLHAIKREDPGWVRPTEERKVAAELRKIEKERARARGEAGWSDTEESGGVETGGVAGRENEDADEWQEDEYEWVSEDDEELEEAGNEGPGYDWKRRGVEKGEREFGGKKERQAKAKTVRRDGRSTRTSEQGGSIQKGTVVRDGLPVVEVESGAAVENPGMADSRTKAVSKKKGKRGKDKSEDESVPLWQLI</sequence>
<proteinExistence type="inferred from homology"/>
<dbReference type="Pfam" id="PF17177">
    <property type="entry name" value="PPR_long"/>
    <property type="match status" value="1"/>
</dbReference>
<evidence type="ECO:0000313" key="7">
    <source>
        <dbReference type="Proteomes" id="UP000054558"/>
    </source>
</evidence>
<dbReference type="Proteomes" id="UP000054558">
    <property type="component" value="Unassembled WGS sequence"/>
</dbReference>
<evidence type="ECO:0000256" key="1">
    <source>
        <dbReference type="ARBA" id="ARBA00007626"/>
    </source>
</evidence>
<dbReference type="OrthoDB" id="185373at2759"/>
<dbReference type="Pfam" id="PF13041">
    <property type="entry name" value="PPR_2"/>
    <property type="match status" value="2"/>
</dbReference>
<gene>
    <name evidence="6" type="ORF">KFL_013950010</name>
</gene>
<organism evidence="6 7">
    <name type="scientific">Klebsormidium nitens</name>
    <name type="common">Green alga</name>
    <name type="synonym">Ulothrix nitens</name>
    <dbReference type="NCBI Taxonomy" id="105231"/>
    <lineage>
        <taxon>Eukaryota</taxon>
        <taxon>Viridiplantae</taxon>
        <taxon>Streptophyta</taxon>
        <taxon>Klebsormidiophyceae</taxon>
        <taxon>Klebsormidiales</taxon>
        <taxon>Klebsormidiaceae</taxon>
        <taxon>Klebsormidium</taxon>
    </lineage>
</organism>
<feature type="repeat" description="PPR" evidence="3">
    <location>
        <begin position="569"/>
        <end position="603"/>
    </location>
</feature>
<feature type="compositionally biased region" description="Basic and acidic residues" evidence="4">
    <location>
        <begin position="1078"/>
        <end position="1112"/>
    </location>
</feature>
<feature type="repeat" description="PPR" evidence="3">
    <location>
        <begin position="816"/>
        <end position="850"/>
    </location>
</feature>
<feature type="compositionally biased region" description="Acidic residues" evidence="4">
    <location>
        <begin position="1047"/>
        <end position="1071"/>
    </location>
</feature>
<comment type="similarity">
    <text evidence="1">Belongs to the PPR family. P subfamily.</text>
</comment>
<evidence type="ECO:0000256" key="2">
    <source>
        <dbReference type="ARBA" id="ARBA00022737"/>
    </source>
</evidence>
<evidence type="ECO:0000259" key="5">
    <source>
        <dbReference type="Pfam" id="PF17177"/>
    </source>
</evidence>
<feature type="compositionally biased region" description="Low complexity" evidence="4">
    <location>
        <begin position="237"/>
        <end position="251"/>
    </location>
</feature>
<dbReference type="Gene3D" id="1.25.40.10">
    <property type="entry name" value="Tetratricopeptide repeat domain"/>
    <property type="match status" value="4"/>
</dbReference>
<dbReference type="PROSITE" id="PS51375">
    <property type="entry name" value="PPR"/>
    <property type="match status" value="7"/>
</dbReference>
<dbReference type="STRING" id="105231.A0A1Y1IUH3"/>
<keyword evidence="7" id="KW-1185">Reference proteome</keyword>
<evidence type="ECO:0000313" key="6">
    <source>
        <dbReference type="EMBL" id="GAQ93259.1"/>
    </source>
</evidence>
<dbReference type="InterPro" id="IPR002885">
    <property type="entry name" value="PPR_rpt"/>
</dbReference>
<name>A0A1Y1IUH3_KLENI</name>
<feature type="region of interest" description="Disordered" evidence="4">
    <location>
        <begin position="86"/>
        <end position="174"/>
    </location>
</feature>
<feature type="repeat" description="PPR" evidence="3">
    <location>
        <begin position="781"/>
        <end position="815"/>
    </location>
</feature>
<reference evidence="6 7" key="1">
    <citation type="journal article" date="2014" name="Nat. Commun.">
        <title>Klebsormidium flaccidum genome reveals primary factors for plant terrestrial adaptation.</title>
        <authorList>
            <person name="Hori K."/>
            <person name="Maruyama F."/>
            <person name="Fujisawa T."/>
            <person name="Togashi T."/>
            <person name="Yamamoto N."/>
            <person name="Seo M."/>
            <person name="Sato S."/>
            <person name="Yamada T."/>
            <person name="Mori H."/>
            <person name="Tajima N."/>
            <person name="Moriyama T."/>
            <person name="Ikeuchi M."/>
            <person name="Watanabe M."/>
            <person name="Wada H."/>
            <person name="Kobayashi K."/>
            <person name="Saito M."/>
            <person name="Masuda T."/>
            <person name="Sasaki-Sekimoto Y."/>
            <person name="Mashiguchi K."/>
            <person name="Awai K."/>
            <person name="Shimojima M."/>
            <person name="Masuda S."/>
            <person name="Iwai M."/>
            <person name="Nobusawa T."/>
            <person name="Narise T."/>
            <person name="Kondo S."/>
            <person name="Saito H."/>
            <person name="Sato R."/>
            <person name="Murakawa M."/>
            <person name="Ihara Y."/>
            <person name="Oshima-Yamada Y."/>
            <person name="Ohtaka K."/>
            <person name="Satoh M."/>
            <person name="Sonobe K."/>
            <person name="Ishii M."/>
            <person name="Ohtani R."/>
            <person name="Kanamori-Sato M."/>
            <person name="Honoki R."/>
            <person name="Miyazaki D."/>
            <person name="Mochizuki H."/>
            <person name="Umetsu J."/>
            <person name="Higashi K."/>
            <person name="Shibata D."/>
            <person name="Kamiya Y."/>
            <person name="Sato N."/>
            <person name="Nakamura Y."/>
            <person name="Tabata S."/>
            <person name="Ida S."/>
            <person name="Kurokawa K."/>
            <person name="Ohta H."/>
        </authorList>
    </citation>
    <scope>NUCLEOTIDE SEQUENCE [LARGE SCALE GENOMIC DNA]</scope>
    <source>
        <strain evidence="6 7">NIES-2285</strain>
    </source>
</reference>
<feature type="repeat" description="PPR" evidence="3">
    <location>
        <begin position="851"/>
        <end position="885"/>
    </location>
</feature>
<accession>A0A1Y1IUH3</accession>
<feature type="repeat" description="PPR" evidence="3">
    <location>
        <begin position="886"/>
        <end position="920"/>
    </location>
</feature>
<dbReference type="EMBL" id="DF238344">
    <property type="protein sequence ID" value="GAQ93259.1"/>
    <property type="molecule type" value="Genomic_DNA"/>
</dbReference>
<feature type="compositionally biased region" description="Basic and acidic residues" evidence="4">
    <location>
        <begin position="407"/>
        <end position="416"/>
    </location>
</feature>
<feature type="compositionally biased region" description="Polar residues" evidence="4">
    <location>
        <begin position="199"/>
        <end position="211"/>
    </location>
</feature>
<evidence type="ECO:0000256" key="3">
    <source>
        <dbReference type="PROSITE-ProRule" id="PRU00708"/>
    </source>
</evidence>
<dbReference type="PANTHER" id="PTHR47447">
    <property type="entry name" value="OS03G0856100 PROTEIN"/>
    <property type="match status" value="1"/>
</dbReference>
<dbReference type="AlphaFoldDB" id="A0A1Y1IUH3"/>
<feature type="repeat" description="PPR" evidence="3">
    <location>
        <begin position="639"/>
        <end position="673"/>
    </location>
</feature>
<feature type="compositionally biased region" description="Polar residues" evidence="4">
    <location>
        <begin position="1113"/>
        <end position="1122"/>
    </location>
</feature>
<feature type="repeat" description="PPR" evidence="3">
    <location>
        <begin position="604"/>
        <end position="638"/>
    </location>
</feature>
<feature type="compositionally biased region" description="Low complexity" evidence="4">
    <location>
        <begin position="295"/>
        <end position="310"/>
    </location>
</feature>
<evidence type="ECO:0000256" key="4">
    <source>
        <dbReference type="SAM" id="MobiDB-lite"/>
    </source>
</evidence>
<feature type="compositionally biased region" description="Basic residues" evidence="4">
    <location>
        <begin position="1153"/>
        <end position="1163"/>
    </location>
</feature>
<dbReference type="PANTHER" id="PTHR47447:SF17">
    <property type="entry name" value="OS12G0638900 PROTEIN"/>
    <property type="match status" value="1"/>
</dbReference>
<dbReference type="NCBIfam" id="TIGR00756">
    <property type="entry name" value="PPR"/>
    <property type="match status" value="4"/>
</dbReference>
<feature type="region of interest" description="Disordered" evidence="4">
    <location>
        <begin position="192"/>
        <end position="251"/>
    </location>
</feature>
<dbReference type="InterPro" id="IPR033443">
    <property type="entry name" value="PROP1-like_PPR_dom"/>
</dbReference>
<feature type="region of interest" description="Disordered" evidence="4">
    <location>
        <begin position="405"/>
        <end position="458"/>
    </location>
</feature>
<feature type="compositionally biased region" description="Gly residues" evidence="4">
    <location>
        <begin position="215"/>
        <end position="226"/>
    </location>
</feature>